<feature type="compositionally biased region" description="Basic and acidic residues" evidence="1">
    <location>
        <begin position="539"/>
        <end position="548"/>
    </location>
</feature>
<organism evidence="2 3">
    <name type="scientific">Aspergillus pseudodeflectus</name>
    <dbReference type="NCBI Taxonomy" id="176178"/>
    <lineage>
        <taxon>Eukaryota</taxon>
        <taxon>Fungi</taxon>
        <taxon>Dikarya</taxon>
        <taxon>Ascomycota</taxon>
        <taxon>Pezizomycotina</taxon>
        <taxon>Eurotiomycetes</taxon>
        <taxon>Eurotiomycetidae</taxon>
        <taxon>Eurotiales</taxon>
        <taxon>Aspergillaceae</taxon>
        <taxon>Aspergillus</taxon>
        <taxon>Aspergillus subgen. Nidulantes</taxon>
    </lineage>
</organism>
<gene>
    <name evidence="2" type="ORF">BJX68DRAFT_265763</name>
</gene>
<dbReference type="EMBL" id="JBFXLR010000016">
    <property type="protein sequence ID" value="KAL2852243.1"/>
    <property type="molecule type" value="Genomic_DNA"/>
</dbReference>
<proteinExistence type="predicted"/>
<evidence type="ECO:0000313" key="3">
    <source>
        <dbReference type="Proteomes" id="UP001610444"/>
    </source>
</evidence>
<feature type="compositionally biased region" description="Polar residues" evidence="1">
    <location>
        <begin position="445"/>
        <end position="470"/>
    </location>
</feature>
<comment type="caution">
    <text evidence="2">The sequence shown here is derived from an EMBL/GenBank/DDBJ whole genome shotgun (WGS) entry which is preliminary data.</text>
</comment>
<dbReference type="GeneID" id="98160482"/>
<feature type="compositionally biased region" description="Polar residues" evidence="1">
    <location>
        <begin position="1"/>
        <end position="13"/>
    </location>
</feature>
<protein>
    <submittedName>
        <fullName evidence="2">Uncharacterized protein</fullName>
    </submittedName>
</protein>
<dbReference type="RefSeq" id="XP_070900246.1">
    <property type="nucleotide sequence ID" value="XM_071045318.1"/>
</dbReference>
<accession>A0ABR4KIZ8</accession>
<evidence type="ECO:0000313" key="2">
    <source>
        <dbReference type="EMBL" id="KAL2852243.1"/>
    </source>
</evidence>
<feature type="region of interest" description="Disordered" evidence="1">
    <location>
        <begin position="539"/>
        <end position="571"/>
    </location>
</feature>
<feature type="region of interest" description="Disordered" evidence="1">
    <location>
        <begin position="1"/>
        <end position="39"/>
    </location>
</feature>
<sequence length="728" mass="81838">MTANTMSKNLDQRQGSRKRQPLEVLQGSPPKKVATERPFNEWRAPKHNLLSPATLVLPGSPLPPSRAATPLKYPQLSLKELTLLRSPLRPVGSRRAVSMATQRFNYYLDGQQFTPAYARRAPDYELGSDQDLASSQPVSLAQLYKKTTSRNKAGRNSRSFFDDNADYMAEGCGNAVHGFDTHESYSPRANTGEYMLSNETGHLTPPQRFVPQGYPWQRHETATGLDQGQSWHHDLNEYQTQRNPLSYTNHGNPSQSRNNSGISESPFLRKVDRSFPNGETWPADSATAVSQTTPSNTSYSKMQPHKEYMAPSSLQLYRDSFDQPQDKSPYETIRIKHRNNRTVLPEINSGLQFGFNPEAEYKPYKPYTANATIRSEPTPATHYHARLPNIFDSETMGETLAARKPLEELKAPKVLATHSRLSSGTSVSQRTIKEEIYAILDNLSLGPNTNSQLTSSPQVSESTETGSSASDAHLEPLDDPSPMPSEPQGSGDGTGVEDEDMLKLNKEDLVDRALGIKEGQNKLSKDHCDSKKGQLLKLYESESPRSTEKLPASSYSHKPTERTIKPPPGLSRRFDTEDSLAFPAKESLLQANRLIERDSSCAENKEPACLAANARLQEVNKWFHKDNRGEDELRQHIANIANNFVENRERRNAQAFSEQDNIFAKQLITTVGGVLANLRAYTPQDKRDPARYFANYKDMHPRCYEARTGGQRSYFDWDPIFDSWRRVG</sequence>
<reference evidence="2 3" key="1">
    <citation type="submission" date="2024-07" db="EMBL/GenBank/DDBJ databases">
        <title>Section-level genome sequencing and comparative genomics of Aspergillus sections Usti and Cavernicolus.</title>
        <authorList>
            <consortium name="Lawrence Berkeley National Laboratory"/>
            <person name="Nybo J.L."/>
            <person name="Vesth T.C."/>
            <person name="Theobald S."/>
            <person name="Frisvad J.C."/>
            <person name="Larsen T.O."/>
            <person name="Kjaerboelling I."/>
            <person name="Rothschild-Mancinelli K."/>
            <person name="Lyhne E.K."/>
            <person name="Kogle M.E."/>
            <person name="Barry K."/>
            <person name="Clum A."/>
            <person name="Na H."/>
            <person name="Ledsgaard L."/>
            <person name="Lin J."/>
            <person name="Lipzen A."/>
            <person name="Kuo A."/>
            <person name="Riley R."/>
            <person name="Mondo S."/>
            <person name="LaButti K."/>
            <person name="Haridas S."/>
            <person name="Pangalinan J."/>
            <person name="Salamov A.A."/>
            <person name="Simmons B.A."/>
            <person name="Magnuson J.K."/>
            <person name="Chen J."/>
            <person name="Drula E."/>
            <person name="Henrissat B."/>
            <person name="Wiebenga A."/>
            <person name="Lubbers R.J."/>
            <person name="Gomes A.C."/>
            <person name="Macurrencykelacurrency M.R."/>
            <person name="Stajich J."/>
            <person name="Grigoriev I.V."/>
            <person name="Mortensen U.H."/>
            <person name="De vries R.P."/>
            <person name="Baker S.E."/>
            <person name="Andersen M.R."/>
        </authorList>
    </citation>
    <scope>NUCLEOTIDE SEQUENCE [LARGE SCALE GENOMIC DNA]</scope>
    <source>
        <strain evidence="2 3">CBS 756.74</strain>
    </source>
</reference>
<feature type="compositionally biased region" description="Polar residues" evidence="1">
    <location>
        <begin position="287"/>
        <end position="301"/>
    </location>
</feature>
<keyword evidence="3" id="KW-1185">Reference proteome</keyword>
<dbReference type="Proteomes" id="UP001610444">
    <property type="component" value="Unassembled WGS sequence"/>
</dbReference>
<evidence type="ECO:0000256" key="1">
    <source>
        <dbReference type="SAM" id="MobiDB-lite"/>
    </source>
</evidence>
<feature type="region of interest" description="Disordered" evidence="1">
    <location>
        <begin position="445"/>
        <end position="498"/>
    </location>
</feature>
<name>A0ABR4KIZ8_9EURO</name>
<feature type="region of interest" description="Disordered" evidence="1">
    <location>
        <begin position="243"/>
        <end position="305"/>
    </location>
</feature>
<feature type="compositionally biased region" description="Polar residues" evidence="1">
    <location>
        <begin position="243"/>
        <end position="263"/>
    </location>
</feature>